<organism evidence="2 3">
    <name type="scientific">Fusarium flagelliforme</name>
    <dbReference type="NCBI Taxonomy" id="2675880"/>
    <lineage>
        <taxon>Eukaryota</taxon>
        <taxon>Fungi</taxon>
        <taxon>Dikarya</taxon>
        <taxon>Ascomycota</taxon>
        <taxon>Pezizomycotina</taxon>
        <taxon>Sordariomycetes</taxon>
        <taxon>Hypocreomycetidae</taxon>
        <taxon>Hypocreales</taxon>
        <taxon>Nectriaceae</taxon>
        <taxon>Fusarium</taxon>
        <taxon>Fusarium incarnatum-equiseti species complex</taxon>
    </lineage>
</organism>
<sequence>MFERRRRPILGAAVVVGASRVAARHEVQQQELVEAQRENEIQREVELQRSREEEQELRTQRAVDEAMKKAARENQAAQRSAAEVLSPPLPQYYNTYPSMPVQTGDMGFYKPAAIAGPSVQPVPADPLRSQSQEGRLQRAPDIGSIGLASRSQTQYCAQCGFACQVGDRFCRQCGTKQVYQERLEKMI</sequence>
<gene>
    <name evidence="2" type="ORF">FIE12Z_10599</name>
</gene>
<comment type="caution">
    <text evidence="2">The sequence shown here is derived from an EMBL/GenBank/DDBJ whole genome shotgun (WGS) entry which is preliminary data.</text>
</comment>
<dbReference type="EMBL" id="PXXK01000368">
    <property type="protein sequence ID" value="RFN45156.1"/>
    <property type="molecule type" value="Genomic_DNA"/>
</dbReference>
<dbReference type="Proteomes" id="UP000265631">
    <property type="component" value="Unassembled WGS sequence"/>
</dbReference>
<keyword evidence="3" id="KW-1185">Reference proteome</keyword>
<protein>
    <recommendedName>
        <fullName evidence="4">Zinc ribbon domain-containing protein</fullName>
    </recommendedName>
</protein>
<evidence type="ECO:0000313" key="3">
    <source>
        <dbReference type="Proteomes" id="UP000265631"/>
    </source>
</evidence>
<keyword evidence="1" id="KW-0175">Coiled coil</keyword>
<feature type="coiled-coil region" evidence="1">
    <location>
        <begin position="18"/>
        <end position="45"/>
    </location>
</feature>
<proteinExistence type="predicted"/>
<dbReference type="AlphaFoldDB" id="A0A395MBF6"/>
<dbReference type="OrthoDB" id="4161192at2759"/>
<accession>A0A395MBF6</accession>
<evidence type="ECO:0008006" key="4">
    <source>
        <dbReference type="Google" id="ProtNLM"/>
    </source>
</evidence>
<reference evidence="2 3" key="1">
    <citation type="journal article" date="2018" name="PLoS Pathog.">
        <title>Evolution of structural diversity of trichothecenes, a family of toxins produced by plant pathogenic and entomopathogenic fungi.</title>
        <authorList>
            <person name="Proctor R.H."/>
            <person name="McCormick S.P."/>
            <person name="Kim H.S."/>
            <person name="Cardoza R.E."/>
            <person name="Stanley A.M."/>
            <person name="Lindo L."/>
            <person name="Kelly A."/>
            <person name="Brown D.W."/>
            <person name="Lee T."/>
            <person name="Vaughan M.M."/>
            <person name="Alexander N.J."/>
            <person name="Busman M."/>
            <person name="Gutierrez S."/>
        </authorList>
    </citation>
    <scope>NUCLEOTIDE SEQUENCE [LARGE SCALE GENOMIC DNA]</scope>
    <source>
        <strain evidence="2 3">NRRL 13405</strain>
    </source>
</reference>
<name>A0A395MBF6_9HYPO</name>
<evidence type="ECO:0000313" key="2">
    <source>
        <dbReference type="EMBL" id="RFN45156.1"/>
    </source>
</evidence>
<evidence type="ECO:0000256" key="1">
    <source>
        <dbReference type="SAM" id="Coils"/>
    </source>
</evidence>